<evidence type="ECO:0008006" key="4">
    <source>
        <dbReference type="Google" id="ProtNLM"/>
    </source>
</evidence>
<name>A0A4R7J919_9ACTN</name>
<dbReference type="RefSeq" id="WP_133753877.1">
    <property type="nucleotide sequence ID" value="NZ_SOAW01000001.1"/>
</dbReference>
<reference evidence="2 3" key="1">
    <citation type="submission" date="2019-03" db="EMBL/GenBank/DDBJ databases">
        <title>Genomic Encyclopedia of Archaeal and Bacterial Type Strains, Phase II (KMG-II): from individual species to whole genera.</title>
        <authorList>
            <person name="Goeker M."/>
        </authorList>
    </citation>
    <scope>NUCLEOTIDE SEQUENCE [LARGE SCALE GENOMIC DNA]</scope>
    <source>
        <strain evidence="2 3">DSM 24323</strain>
    </source>
</reference>
<keyword evidence="3" id="KW-1185">Reference proteome</keyword>
<dbReference type="Proteomes" id="UP000295371">
    <property type="component" value="Unassembled WGS sequence"/>
</dbReference>
<dbReference type="AlphaFoldDB" id="A0A4R7J919"/>
<dbReference type="InterPro" id="IPR008912">
    <property type="entry name" value="Uncharacterised_CoxE"/>
</dbReference>
<evidence type="ECO:0000313" key="2">
    <source>
        <dbReference type="EMBL" id="TDT33346.1"/>
    </source>
</evidence>
<evidence type="ECO:0000256" key="1">
    <source>
        <dbReference type="SAM" id="MobiDB-lite"/>
    </source>
</evidence>
<dbReference type="PANTHER" id="PTHR39338">
    <property type="entry name" value="BLL5662 PROTEIN-RELATED"/>
    <property type="match status" value="1"/>
</dbReference>
<dbReference type="OrthoDB" id="5174525at2"/>
<sequence>MRIADEGRRDTGPAGGVESDTDEHSDADPQTMEVCLLAFAEALRRNGIRVSTAEIVDAAVAARQPGMVRSRERLSAALRSCIVTRPRDLSTFDAVFALFFALRPVDLPTASAGQDAEGLLGPEVGSNAEIGDMALVDATKDVGQIDSGSSAEADMREFFDPESLKQGRNLDEDADLADLASMSDEISFSPSGAGSRGQGMKVQLDVSRTRGDEPAGALTPATGQAIDLDLSGEEENQLLAWLGAGGTPAGPDDTDPDLLSALLQRLPEQLAAHLQRLMNLRRTVPELDEPSVLDRISPAEEQELENSLRQLAHSLRGGLSQKLRPHPRGRVAPAATARRSMRFDGVPFRPVTVSRVREKPKVVVLADVSLSVRATARFTLHVVHGMQARWGRVRSFVFVDEVAEVTELFAAHPIEHALGLTFGGDVLDTEANTDYGAVFTQFADDHAGAIDHRTSLLVLGDARSNGKDPAVDTFAELARAARTTIWLTPEPSYSWGLGACALAEYAEHCDRVEVVRDLRALERTAESMSEVRP</sequence>
<gene>
    <name evidence="2" type="ORF">CLV29_0957</name>
</gene>
<protein>
    <recommendedName>
        <fullName evidence="4">VWA domain containing CoxE-like protein</fullName>
    </recommendedName>
</protein>
<feature type="compositionally biased region" description="Basic and acidic residues" evidence="1">
    <location>
        <begin position="1"/>
        <end position="11"/>
    </location>
</feature>
<dbReference type="PANTHER" id="PTHR39338:SF5">
    <property type="entry name" value="BLR6139 PROTEIN"/>
    <property type="match status" value="1"/>
</dbReference>
<dbReference type="EMBL" id="SOAW01000001">
    <property type="protein sequence ID" value="TDT33346.1"/>
    <property type="molecule type" value="Genomic_DNA"/>
</dbReference>
<proteinExistence type="predicted"/>
<comment type="caution">
    <text evidence="2">The sequence shown here is derived from an EMBL/GenBank/DDBJ whole genome shotgun (WGS) entry which is preliminary data.</text>
</comment>
<accession>A0A4R7J919</accession>
<organism evidence="2 3">
    <name type="scientific">Naumannella halotolerans</name>
    <dbReference type="NCBI Taxonomy" id="993414"/>
    <lineage>
        <taxon>Bacteria</taxon>
        <taxon>Bacillati</taxon>
        <taxon>Actinomycetota</taxon>
        <taxon>Actinomycetes</taxon>
        <taxon>Propionibacteriales</taxon>
        <taxon>Propionibacteriaceae</taxon>
        <taxon>Naumannella</taxon>
    </lineage>
</organism>
<dbReference type="Pfam" id="PF05762">
    <property type="entry name" value="VWA_CoxE"/>
    <property type="match status" value="1"/>
</dbReference>
<evidence type="ECO:0000313" key="3">
    <source>
        <dbReference type="Proteomes" id="UP000295371"/>
    </source>
</evidence>
<feature type="region of interest" description="Disordered" evidence="1">
    <location>
        <begin position="1"/>
        <end position="28"/>
    </location>
</feature>